<name>M3HW30_LEPIT</name>
<accession>M3HW30</accession>
<reference evidence="1 2" key="1">
    <citation type="submission" date="2013-02" db="EMBL/GenBank/DDBJ databases">
        <authorList>
            <person name="Harkins D.M."/>
            <person name="Durkin A.S."/>
            <person name="Brinkac L.M."/>
            <person name="Haft D.H."/>
            <person name="Selengut J.D."/>
            <person name="Sanka R."/>
            <person name="DePew J."/>
            <person name="Purushe J."/>
            <person name="Tulsiani S.M."/>
            <person name="Graham G.C."/>
            <person name="Burns M.-A."/>
            <person name="Dohnt M.F."/>
            <person name="Smythe L.D."/>
            <person name="McKay D.B."/>
            <person name="Craig S.B."/>
            <person name="Vinetz J.M."/>
            <person name="Sutton G.G."/>
            <person name="Nierman W.C."/>
            <person name="Fouts D.E."/>
        </authorList>
    </citation>
    <scope>NUCLEOTIDE SEQUENCE [LARGE SCALE GENOMIC DNA]</scope>
    <source>
        <strain evidence="1 2">LT2050</strain>
    </source>
</reference>
<comment type="caution">
    <text evidence="1">The sequence shown here is derived from an EMBL/GenBank/DDBJ whole genome shotgun (WGS) entry which is preliminary data.</text>
</comment>
<evidence type="ECO:0000313" key="2">
    <source>
        <dbReference type="Proteomes" id="UP000011778"/>
    </source>
</evidence>
<protein>
    <submittedName>
        <fullName evidence="1">Uncharacterized protein</fullName>
    </submittedName>
</protein>
<evidence type="ECO:0000313" key="1">
    <source>
        <dbReference type="EMBL" id="EMG22046.1"/>
    </source>
</evidence>
<sequence length="74" mass="8808">MERVALLLQEVDSVYDTNELRKIISFYEELSGISYEDKTLSEISEKKITISKFHHKFETKQNQFKIAGKPRLEW</sequence>
<proteinExistence type="predicted"/>
<dbReference type="Proteomes" id="UP000011778">
    <property type="component" value="Unassembled WGS sequence"/>
</dbReference>
<gene>
    <name evidence="1" type="ORF">LEP1GSC150_4047</name>
</gene>
<dbReference type="EMBL" id="AFMD02000248">
    <property type="protein sequence ID" value="EMG22046.1"/>
    <property type="molecule type" value="Genomic_DNA"/>
</dbReference>
<dbReference type="AlphaFoldDB" id="M3HW30"/>
<organism evidence="1 2">
    <name type="scientific">Leptospira interrogans serovar Copenhageni str. LT2050</name>
    <dbReference type="NCBI Taxonomy" id="1001598"/>
    <lineage>
        <taxon>Bacteria</taxon>
        <taxon>Pseudomonadati</taxon>
        <taxon>Spirochaetota</taxon>
        <taxon>Spirochaetia</taxon>
        <taxon>Leptospirales</taxon>
        <taxon>Leptospiraceae</taxon>
        <taxon>Leptospira</taxon>
    </lineage>
</organism>